<evidence type="ECO:0000313" key="9">
    <source>
        <dbReference type="EMBL" id="MET3617667.1"/>
    </source>
</evidence>
<feature type="transmembrane region" description="Helical" evidence="8">
    <location>
        <begin position="163"/>
        <end position="180"/>
    </location>
</feature>
<dbReference type="Pfam" id="PF02659">
    <property type="entry name" value="Mntp"/>
    <property type="match status" value="1"/>
</dbReference>
<feature type="transmembrane region" description="Helical" evidence="8">
    <location>
        <begin position="6"/>
        <end position="23"/>
    </location>
</feature>
<feature type="transmembrane region" description="Helical" evidence="8">
    <location>
        <begin position="131"/>
        <end position="151"/>
    </location>
</feature>
<keyword evidence="2 8" id="KW-1003">Cell membrane</keyword>
<evidence type="ECO:0000256" key="3">
    <source>
        <dbReference type="ARBA" id="ARBA00022692"/>
    </source>
</evidence>
<protein>
    <recommendedName>
        <fullName evidence="8">Putative manganese efflux pump MntP</fullName>
    </recommendedName>
</protein>
<evidence type="ECO:0000256" key="7">
    <source>
        <dbReference type="ARBA" id="ARBA00023211"/>
    </source>
</evidence>
<evidence type="ECO:0000256" key="5">
    <source>
        <dbReference type="ARBA" id="ARBA00023065"/>
    </source>
</evidence>
<dbReference type="Proteomes" id="UP001549162">
    <property type="component" value="Unassembled WGS sequence"/>
</dbReference>
<feature type="transmembrane region" description="Helical" evidence="8">
    <location>
        <begin position="35"/>
        <end position="55"/>
    </location>
</feature>
<evidence type="ECO:0000256" key="4">
    <source>
        <dbReference type="ARBA" id="ARBA00022989"/>
    </source>
</evidence>
<dbReference type="HAMAP" id="MF_01521">
    <property type="entry name" value="MntP_pump"/>
    <property type="match status" value="1"/>
</dbReference>
<keyword evidence="1 8" id="KW-0813">Transport</keyword>
<accession>A0ABV2JA55</accession>
<keyword evidence="4 8" id="KW-1133">Transmembrane helix</keyword>
<keyword evidence="10" id="KW-1185">Reference proteome</keyword>
<evidence type="ECO:0000256" key="8">
    <source>
        <dbReference type="HAMAP-Rule" id="MF_01521"/>
    </source>
</evidence>
<dbReference type="InterPro" id="IPR003810">
    <property type="entry name" value="Mntp/YtaF"/>
</dbReference>
<evidence type="ECO:0000256" key="6">
    <source>
        <dbReference type="ARBA" id="ARBA00023136"/>
    </source>
</evidence>
<proteinExistence type="inferred from homology"/>
<dbReference type="PANTHER" id="PTHR35529:SF1">
    <property type="entry name" value="MANGANESE EFFLUX PUMP MNTP-RELATED"/>
    <property type="match status" value="1"/>
</dbReference>
<reference evidence="9 10" key="1">
    <citation type="submission" date="2024-06" db="EMBL/GenBank/DDBJ databases">
        <title>Genomic Encyclopedia of Type Strains, Phase IV (KMG-IV): sequencing the most valuable type-strain genomes for metagenomic binning, comparative biology and taxonomic classification.</title>
        <authorList>
            <person name="Goeker M."/>
        </authorList>
    </citation>
    <scope>NUCLEOTIDE SEQUENCE [LARGE SCALE GENOMIC DNA]</scope>
    <source>
        <strain evidence="9 10">DSM 21460</strain>
    </source>
</reference>
<keyword evidence="7 8" id="KW-0464">Manganese</keyword>
<keyword evidence="3 8" id="KW-0812">Transmembrane</keyword>
<feature type="transmembrane region" description="Helical" evidence="8">
    <location>
        <begin position="105"/>
        <end position="125"/>
    </location>
</feature>
<evidence type="ECO:0000313" key="10">
    <source>
        <dbReference type="Proteomes" id="UP001549162"/>
    </source>
</evidence>
<organism evidence="9 10">
    <name type="scientific">Peptoniphilus olsenii</name>
    <dbReference type="NCBI Taxonomy" id="411570"/>
    <lineage>
        <taxon>Bacteria</taxon>
        <taxon>Bacillati</taxon>
        <taxon>Bacillota</taxon>
        <taxon>Tissierellia</taxon>
        <taxon>Tissierellales</taxon>
        <taxon>Peptoniphilaceae</taxon>
        <taxon>Peptoniphilus</taxon>
    </lineage>
</organism>
<dbReference type="RefSeq" id="WP_354368329.1">
    <property type="nucleotide sequence ID" value="NZ_JBEPMA010000007.1"/>
</dbReference>
<evidence type="ECO:0000256" key="1">
    <source>
        <dbReference type="ARBA" id="ARBA00022448"/>
    </source>
</evidence>
<dbReference type="PANTHER" id="PTHR35529">
    <property type="entry name" value="MANGANESE EFFLUX PUMP MNTP-RELATED"/>
    <property type="match status" value="1"/>
</dbReference>
<name>A0ABV2JA55_9FIRM</name>
<keyword evidence="5 8" id="KW-0406">Ion transport</keyword>
<gene>
    <name evidence="8" type="primary">mntP</name>
    <name evidence="9" type="ORF">ABID14_001301</name>
</gene>
<feature type="transmembrane region" description="Helical" evidence="8">
    <location>
        <begin position="67"/>
        <end position="85"/>
    </location>
</feature>
<sequence length="186" mass="20467">MYLAEYGLLGIGLAMDAFAASICKGLSMKRDFLKNATIVALFFGFFQALMPYLGYRLGSVFADSLKAVDHWIAFILLLIIGINMIRESRDKTCDMDSGIMDFKNLLMLSIATSIDAMVVGVSFAFLDRNIYYAAIIIGVITFFISLVGVKIGKDFGIKFKDKAQIAGGIVLIFLGAKILFEHLGFL</sequence>
<keyword evidence="6 8" id="KW-0472">Membrane</keyword>
<comment type="function">
    <text evidence="8">Probably functions as a manganese efflux pump.</text>
</comment>
<comment type="caution">
    <text evidence="9">The sequence shown here is derived from an EMBL/GenBank/DDBJ whole genome shotgun (WGS) entry which is preliminary data.</text>
</comment>
<dbReference type="InterPro" id="IPR022929">
    <property type="entry name" value="Put_MntP"/>
</dbReference>
<dbReference type="EMBL" id="JBEPMA010000007">
    <property type="protein sequence ID" value="MET3617667.1"/>
    <property type="molecule type" value="Genomic_DNA"/>
</dbReference>
<comment type="subcellular location">
    <subcellularLocation>
        <location evidence="8">Cell membrane</location>
        <topology evidence="8">Multi-pass membrane protein</topology>
    </subcellularLocation>
</comment>
<evidence type="ECO:0000256" key="2">
    <source>
        <dbReference type="ARBA" id="ARBA00022475"/>
    </source>
</evidence>
<comment type="similarity">
    <text evidence="8">Belongs to the MntP (TC 9.B.29) family.</text>
</comment>